<dbReference type="CDD" id="cd02440">
    <property type="entry name" value="AdoMet_MTases"/>
    <property type="match status" value="1"/>
</dbReference>
<sequence length="342" mass="37962">MAPPGEDLMFFGSYPKRFYSLEAPSVELSGRQAAALKRFRTGVKEGGYELEPAPCICGSDDGMLLARRDRFALEVDTYLCRHCGVLRTSPRLTPESLSRFYDSDYRELYVGEEAASEAFFAEQSAHGRLILDSVLQNIPGELAGTVVFDVGCGAGGVLVPFRESGCLVYGCDHGGRYLEYGRSQGLQLEHGGAAELGRHGKAKVVILSHVLEHFPDPRAELALLSSLLEDDGYLYIELPGVFNIHNVYRDFLLYLQNAHLYHFTLSTLSSLLADAGFELVFGYENVVALFKKGSGRPAQAGKSEYVKVLCYLYSVELSRLAIFRKLPQQVARIIGWTHKRAW</sequence>
<keyword evidence="3" id="KW-1185">Reference proteome</keyword>
<dbReference type="Gene3D" id="3.40.50.150">
    <property type="entry name" value="Vaccinia Virus protein VP39"/>
    <property type="match status" value="1"/>
</dbReference>
<proteinExistence type="predicted"/>
<accession>A0ABS0YMY8</accession>
<reference evidence="2 3" key="1">
    <citation type="submission" date="2020-12" db="EMBL/GenBank/DDBJ databases">
        <title>Geomonas sp. Red259, isolated from paddy soil.</title>
        <authorList>
            <person name="Xu Z."/>
            <person name="Zhang Z."/>
            <person name="Masuda Y."/>
            <person name="Itoh H."/>
            <person name="Senoo K."/>
        </authorList>
    </citation>
    <scope>NUCLEOTIDE SEQUENCE [LARGE SCALE GENOMIC DNA]</scope>
    <source>
        <strain evidence="2 3">Red259</strain>
    </source>
</reference>
<gene>
    <name evidence="2" type="ORF">JFN90_03780</name>
</gene>
<keyword evidence="1" id="KW-0808">Transferase</keyword>
<dbReference type="GO" id="GO:0008168">
    <property type="term" value="F:methyltransferase activity"/>
    <property type="evidence" value="ECO:0007669"/>
    <property type="project" value="UniProtKB-KW"/>
</dbReference>
<evidence type="ECO:0000313" key="2">
    <source>
        <dbReference type="EMBL" id="MBJ6799253.1"/>
    </source>
</evidence>
<dbReference type="PANTHER" id="PTHR43861">
    <property type="entry name" value="TRANS-ACONITATE 2-METHYLTRANSFERASE-RELATED"/>
    <property type="match status" value="1"/>
</dbReference>
<dbReference type="SUPFAM" id="SSF53335">
    <property type="entry name" value="S-adenosyl-L-methionine-dependent methyltransferases"/>
    <property type="match status" value="1"/>
</dbReference>
<dbReference type="GO" id="GO:0032259">
    <property type="term" value="P:methylation"/>
    <property type="evidence" value="ECO:0007669"/>
    <property type="project" value="UniProtKB-KW"/>
</dbReference>
<dbReference type="EMBL" id="JAEMHK010000002">
    <property type="protein sequence ID" value="MBJ6799253.1"/>
    <property type="molecule type" value="Genomic_DNA"/>
</dbReference>
<evidence type="ECO:0000256" key="1">
    <source>
        <dbReference type="ARBA" id="ARBA00022679"/>
    </source>
</evidence>
<comment type="caution">
    <text evidence="2">The sequence shown here is derived from an EMBL/GenBank/DDBJ whole genome shotgun (WGS) entry which is preliminary data.</text>
</comment>
<dbReference type="RefSeq" id="WP_199393767.1">
    <property type="nucleotide sequence ID" value="NZ_JAEMHK010000002.1"/>
</dbReference>
<dbReference type="PANTHER" id="PTHR43861:SF3">
    <property type="entry name" value="PUTATIVE (AFU_ORTHOLOGUE AFUA_2G14390)-RELATED"/>
    <property type="match status" value="1"/>
</dbReference>
<keyword evidence="2" id="KW-0489">Methyltransferase</keyword>
<evidence type="ECO:0000313" key="3">
    <source>
        <dbReference type="Proteomes" id="UP000641025"/>
    </source>
</evidence>
<protein>
    <submittedName>
        <fullName evidence="2">Class I SAM-dependent methyltransferase</fullName>
    </submittedName>
</protein>
<dbReference type="Proteomes" id="UP000641025">
    <property type="component" value="Unassembled WGS sequence"/>
</dbReference>
<organism evidence="2 3">
    <name type="scientific">Geomonas propionica</name>
    <dbReference type="NCBI Taxonomy" id="2798582"/>
    <lineage>
        <taxon>Bacteria</taxon>
        <taxon>Pseudomonadati</taxon>
        <taxon>Thermodesulfobacteriota</taxon>
        <taxon>Desulfuromonadia</taxon>
        <taxon>Geobacterales</taxon>
        <taxon>Geobacteraceae</taxon>
        <taxon>Geomonas</taxon>
    </lineage>
</organism>
<dbReference type="InterPro" id="IPR029063">
    <property type="entry name" value="SAM-dependent_MTases_sf"/>
</dbReference>
<name>A0ABS0YMY8_9BACT</name>
<dbReference type="Pfam" id="PF13489">
    <property type="entry name" value="Methyltransf_23"/>
    <property type="match status" value="1"/>
</dbReference>